<dbReference type="PANTHER" id="PTHR38121:SF4">
    <property type="entry name" value="GH16 DOMAIN-CONTAINING PROTEIN-RELATED"/>
    <property type="match status" value="1"/>
</dbReference>
<feature type="domain" description="GH16" evidence="2">
    <location>
        <begin position="56"/>
        <end position="312"/>
    </location>
</feature>
<dbReference type="InterPro" id="IPR000757">
    <property type="entry name" value="Beta-glucanase-like"/>
</dbReference>
<evidence type="ECO:0000259" key="2">
    <source>
        <dbReference type="PROSITE" id="PS51762"/>
    </source>
</evidence>
<dbReference type="SUPFAM" id="SSF49899">
    <property type="entry name" value="Concanavalin A-like lectins/glucanases"/>
    <property type="match status" value="1"/>
</dbReference>
<dbReference type="GO" id="GO:0005975">
    <property type="term" value="P:carbohydrate metabolic process"/>
    <property type="evidence" value="ECO:0007669"/>
    <property type="project" value="InterPro"/>
</dbReference>
<evidence type="ECO:0000256" key="1">
    <source>
        <dbReference type="SAM" id="SignalP"/>
    </source>
</evidence>
<comment type="caution">
    <text evidence="3">The sequence shown here is derived from an EMBL/GenBank/DDBJ whole genome shotgun (WGS) entry which is preliminary data.</text>
</comment>
<evidence type="ECO:0000313" key="3">
    <source>
        <dbReference type="EMBL" id="RWA14255.1"/>
    </source>
</evidence>
<dbReference type="Proteomes" id="UP000286045">
    <property type="component" value="Unassembled WGS sequence"/>
</dbReference>
<dbReference type="PANTHER" id="PTHR38121">
    <property type="entry name" value="GH16 DOMAIN-CONTAINING PROTEIN"/>
    <property type="match status" value="1"/>
</dbReference>
<feature type="chain" id="PRO_5019461360" description="GH16 domain-containing protein" evidence="1">
    <location>
        <begin position="23"/>
        <end position="386"/>
    </location>
</feature>
<proteinExistence type="predicted"/>
<dbReference type="PROSITE" id="PS51762">
    <property type="entry name" value="GH16_2"/>
    <property type="match status" value="1"/>
</dbReference>
<reference evidence="3 4" key="1">
    <citation type="submission" date="2018-12" db="EMBL/GenBank/DDBJ databases">
        <title>Draft genome sequence of Xylaria grammica IHI A82.</title>
        <authorList>
            <person name="Buettner E."/>
            <person name="Kellner H."/>
        </authorList>
    </citation>
    <scope>NUCLEOTIDE SEQUENCE [LARGE SCALE GENOMIC DNA]</scope>
    <source>
        <strain evidence="3 4">IHI A82</strain>
    </source>
</reference>
<dbReference type="STRING" id="363999.A0A439DIM7"/>
<dbReference type="Pfam" id="PF00722">
    <property type="entry name" value="Glyco_hydro_16"/>
    <property type="match status" value="1"/>
</dbReference>
<dbReference type="AlphaFoldDB" id="A0A439DIM7"/>
<dbReference type="CDD" id="cd00413">
    <property type="entry name" value="Glyco_hydrolase_16"/>
    <property type="match status" value="1"/>
</dbReference>
<keyword evidence="1" id="KW-0732">Signal</keyword>
<sequence>MANLSLQTLLFIVLGVLGRVACLKEVSDRQCNCYLTNDTSKNYFTTHDFFDFRALSQYAKVSSPIADPYDSSDADETSNYFLDDHWTNAWGIQRWNNSDTVDSGDVPVLLVNSPNNIYIENNEDEDASSETFLTMRTLRYKDYQSAAEFESISKAYHFLSVRMYARTIGAPGAVTAMFTYRDDGDSTKLTSVQESDLEIRTMDPKDKVQYTNQPSYNAAGYDIPQSTRNATTPVQADWTQWSVHRMDWSPKNTTWYIDGRQVASIAFQVPRDPSQVIFNAWSDGGEWSGNMTIGSEAYLQIQWIEIVYNSTGDAKTTDKRNEDTALSLSNAKRDGEGCQNICSIDDTPTTGTPVLLQGAASKISDHILGLGVAYVWLPLLLATFLI</sequence>
<name>A0A439DIM7_9PEZI</name>
<evidence type="ECO:0000313" key="4">
    <source>
        <dbReference type="Proteomes" id="UP000286045"/>
    </source>
</evidence>
<keyword evidence="4" id="KW-1185">Reference proteome</keyword>
<dbReference type="Gene3D" id="2.60.120.200">
    <property type="match status" value="1"/>
</dbReference>
<dbReference type="GO" id="GO:0004553">
    <property type="term" value="F:hydrolase activity, hydrolyzing O-glycosyl compounds"/>
    <property type="evidence" value="ECO:0007669"/>
    <property type="project" value="InterPro"/>
</dbReference>
<organism evidence="3 4">
    <name type="scientific">Xylaria grammica</name>
    <dbReference type="NCBI Taxonomy" id="363999"/>
    <lineage>
        <taxon>Eukaryota</taxon>
        <taxon>Fungi</taxon>
        <taxon>Dikarya</taxon>
        <taxon>Ascomycota</taxon>
        <taxon>Pezizomycotina</taxon>
        <taxon>Sordariomycetes</taxon>
        <taxon>Xylariomycetidae</taxon>
        <taxon>Xylariales</taxon>
        <taxon>Xylariaceae</taxon>
        <taxon>Xylaria</taxon>
    </lineage>
</organism>
<dbReference type="InterPro" id="IPR013320">
    <property type="entry name" value="ConA-like_dom_sf"/>
</dbReference>
<gene>
    <name evidence="3" type="ORF">EKO27_g879</name>
</gene>
<feature type="signal peptide" evidence="1">
    <location>
        <begin position="1"/>
        <end position="22"/>
    </location>
</feature>
<accession>A0A439DIM7</accession>
<protein>
    <recommendedName>
        <fullName evidence="2">GH16 domain-containing protein</fullName>
    </recommendedName>
</protein>
<dbReference type="EMBL" id="RYZI01000011">
    <property type="protein sequence ID" value="RWA14255.1"/>
    <property type="molecule type" value="Genomic_DNA"/>
</dbReference>